<gene>
    <name evidence="2" type="ORF">BD289DRAFT_81845</name>
</gene>
<proteinExistence type="predicted"/>
<dbReference type="AlphaFoldDB" id="A0A2T3AHB6"/>
<feature type="compositionally biased region" description="Basic and acidic residues" evidence="1">
    <location>
        <begin position="189"/>
        <end position="200"/>
    </location>
</feature>
<keyword evidence="3" id="KW-1185">Reference proteome</keyword>
<organism evidence="2 3">
    <name type="scientific">Coniella lustricola</name>
    <dbReference type="NCBI Taxonomy" id="2025994"/>
    <lineage>
        <taxon>Eukaryota</taxon>
        <taxon>Fungi</taxon>
        <taxon>Dikarya</taxon>
        <taxon>Ascomycota</taxon>
        <taxon>Pezizomycotina</taxon>
        <taxon>Sordariomycetes</taxon>
        <taxon>Sordariomycetidae</taxon>
        <taxon>Diaporthales</taxon>
        <taxon>Schizoparmaceae</taxon>
        <taxon>Coniella</taxon>
    </lineage>
</organism>
<feature type="compositionally biased region" description="Basic and acidic residues" evidence="1">
    <location>
        <begin position="18"/>
        <end position="33"/>
    </location>
</feature>
<dbReference type="Proteomes" id="UP000241462">
    <property type="component" value="Unassembled WGS sequence"/>
</dbReference>
<protein>
    <submittedName>
        <fullName evidence="2">Uncharacterized protein</fullName>
    </submittedName>
</protein>
<evidence type="ECO:0000313" key="3">
    <source>
        <dbReference type="Proteomes" id="UP000241462"/>
    </source>
</evidence>
<name>A0A2T3AHB6_9PEZI</name>
<evidence type="ECO:0000313" key="2">
    <source>
        <dbReference type="EMBL" id="PSR97630.1"/>
    </source>
</evidence>
<dbReference type="InParanoid" id="A0A2T3AHB6"/>
<accession>A0A2T3AHB6</accession>
<evidence type="ECO:0000256" key="1">
    <source>
        <dbReference type="SAM" id="MobiDB-lite"/>
    </source>
</evidence>
<sequence length="200" mass="21691">MVTRAVAARARAAQALQEDLHKSNEITRAREPSRNVASSSLGKVIAKLCKDSEAPRKSKSGTHNTSKLSYGFRPNEDDESDGRGYEFHGSSPTVANKTEEETSGRSNRGRQAASRSTSSILTIREDRIQAQPQPTGPVTTPRARPLGLSNSRAQPAGGAFCPAGSQGSYTANDLYRRLSRLPPPPPHSMSREEDHGNRRL</sequence>
<feature type="region of interest" description="Disordered" evidence="1">
    <location>
        <begin position="15"/>
        <end position="200"/>
    </location>
</feature>
<reference evidence="2 3" key="1">
    <citation type="journal article" date="2018" name="Mycol. Prog.">
        <title>Coniella lustricola, a new species from submerged detritus.</title>
        <authorList>
            <person name="Raudabaugh D.B."/>
            <person name="Iturriaga T."/>
            <person name="Carver A."/>
            <person name="Mondo S."/>
            <person name="Pangilinan J."/>
            <person name="Lipzen A."/>
            <person name="He G."/>
            <person name="Amirebrahimi M."/>
            <person name="Grigoriev I.V."/>
            <person name="Miller A.N."/>
        </authorList>
    </citation>
    <scope>NUCLEOTIDE SEQUENCE [LARGE SCALE GENOMIC DNA]</scope>
    <source>
        <strain evidence="2 3">B22-T-1</strain>
    </source>
</reference>
<dbReference type="EMBL" id="KZ678389">
    <property type="protein sequence ID" value="PSR97630.1"/>
    <property type="molecule type" value="Genomic_DNA"/>
</dbReference>